<organism evidence="1">
    <name type="scientific">Siphoviridae sp. ctRPk8</name>
    <dbReference type="NCBI Taxonomy" id="2827870"/>
    <lineage>
        <taxon>Viruses</taxon>
        <taxon>Duplodnaviria</taxon>
        <taxon>Heunggongvirae</taxon>
        <taxon>Uroviricota</taxon>
        <taxon>Caudoviricetes</taxon>
    </lineage>
</organism>
<sequence>MAEYKICFSVAGAFGAQISFEAKPGVSYEDAAASIDKEKLARLMCLDTLGYSAKDIEVITPEQYEAEFGGDEDG</sequence>
<evidence type="ECO:0000313" key="1">
    <source>
        <dbReference type="EMBL" id="DAF50944.1"/>
    </source>
</evidence>
<reference evidence="1" key="1">
    <citation type="journal article" date="2021" name="Proc. Natl. Acad. Sci. U.S.A.">
        <title>A Catalog of Tens of Thousands of Viruses from Human Metagenomes Reveals Hidden Associations with Chronic Diseases.</title>
        <authorList>
            <person name="Tisza M.J."/>
            <person name="Buck C.B."/>
        </authorList>
    </citation>
    <scope>NUCLEOTIDE SEQUENCE</scope>
    <source>
        <strain evidence="1">CtRPk8</strain>
    </source>
</reference>
<dbReference type="EMBL" id="BK032606">
    <property type="protein sequence ID" value="DAF50944.1"/>
    <property type="molecule type" value="Genomic_DNA"/>
</dbReference>
<proteinExistence type="predicted"/>
<name>A0A8S5SJ36_9CAUD</name>
<protein>
    <submittedName>
        <fullName evidence="1">Uncharacterized protein</fullName>
    </submittedName>
</protein>
<accession>A0A8S5SJ36</accession>